<dbReference type="Proteomes" id="UP000813427">
    <property type="component" value="Unassembled WGS sequence"/>
</dbReference>
<dbReference type="AlphaFoldDB" id="A0A8K0WHZ9"/>
<proteinExistence type="predicted"/>
<gene>
    <name evidence="1" type="ORF">BKA59DRAFT_449606</name>
</gene>
<sequence length="136" mass="15556">MYLLFLGTGALFCYVPYRPLLLLLPTCGTYSAKVNKLRRVKAWISWDEEMEAEVEVEVRVRVKMGKRKGTRRGWGLVEVRRVRMPAFMGHGMGEHGDGVKWWSAENRGPQMGLCSLEYCLPTLVGSVNYVALRFQV</sequence>
<accession>A0A8K0WHZ9</accession>
<evidence type="ECO:0000313" key="1">
    <source>
        <dbReference type="EMBL" id="KAH7263397.1"/>
    </source>
</evidence>
<comment type="caution">
    <text evidence="1">The sequence shown here is derived from an EMBL/GenBank/DDBJ whole genome shotgun (WGS) entry which is preliminary data.</text>
</comment>
<name>A0A8K0WHZ9_9HYPO</name>
<dbReference type="EMBL" id="JAGPXF010000001">
    <property type="protein sequence ID" value="KAH7263397.1"/>
    <property type="molecule type" value="Genomic_DNA"/>
</dbReference>
<keyword evidence="2" id="KW-1185">Reference proteome</keyword>
<organism evidence="1 2">
    <name type="scientific">Fusarium tricinctum</name>
    <dbReference type="NCBI Taxonomy" id="61284"/>
    <lineage>
        <taxon>Eukaryota</taxon>
        <taxon>Fungi</taxon>
        <taxon>Dikarya</taxon>
        <taxon>Ascomycota</taxon>
        <taxon>Pezizomycotina</taxon>
        <taxon>Sordariomycetes</taxon>
        <taxon>Hypocreomycetidae</taxon>
        <taxon>Hypocreales</taxon>
        <taxon>Nectriaceae</taxon>
        <taxon>Fusarium</taxon>
        <taxon>Fusarium tricinctum species complex</taxon>
    </lineage>
</organism>
<reference evidence="1" key="1">
    <citation type="journal article" date="2021" name="Nat. Commun.">
        <title>Genetic determinants of endophytism in the Arabidopsis root mycobiome.</title>
        <authorList>
            <person name="Mesny F."/>
            <person name="Miyauchi S."/>
            <person name="Thiergart T."/>
            <person name="Pickel B."/>
            <person name="Atanasova L."/>
            <person name="Karlsson M."/>
            <person name="Huettel B."/>
            <person name="Barry K.W."/>
            <person name="Haridas S."/>
            <person name="Chen C."/>
            <person name="Bauer D."/>
            <person name="Andreopoulos W."/>
            <person name="Pangilinan J."/>
            <person name="LaButti K."/>
            <person name="Riley R."/>
            <person name="Lipzen A."/>
            <person name="Clum A."/>
            <person name="Drula E."/>
            <person name="Henrissat B."/>
            <person name="Kohler A."/>
            <person name="Grigoriev I.V."/>
            <person name="Martin F.M."/>
            <person name="Hacquard S."/>
        </authorList>
    </citation>
    <scope>NUCLEOTIDE SEQUENCE</scope>
    <source>
        <strain evidence="1">MPI-SDFR-AT-0068</strain>
    </source>
</reference>
<protein>
    <submittedName>
        <fullName evidence="1">Uncharacterized protein</fullName>
    </submittedName>
</protein>
<dbReference type="OrthoDB" id="10444342at2759"/>
<evidence type="ECO:0000313" key="2">
    <source>
        <dbReference type="Proteomes" id="UP000813427"/>
    </source>
</evidence>